<feature type="transmembrane region" description="Helical" evidence="1">
    <location>
        <begin position="148"/>
        <end position="166"/>
    </location>
</feature>
<keyword evidence="1" id="KW-0472">Membrane</keyword>
<feature type="transmembrane region" description="Helical" evidence="1">
    <location>
        <begin position="112"/>
        <end position="136"/>
    </location>
</feature>
<organism evidence="2 3">
    <name type="scientific">Romanomermis culicivorax</name>
    <name type="common">Nematode worm</name>
    <dbReference type="NCBI Taxonomy" id="13658"/>
    <lineage>
        <taxon>Eukaryota</taxon>
        <taxon>Metazoa</taxon>
        <taxon>Ecdysozoa</taxon>
        <taxon>Nematoda</taxon>
        <taxon>Enoplea</taxon>
        <taxon>Dorylaimia</taxon>
        <taxon>Mermithida</taxon>
        <taxon>Mermithoidea</taxon>
        <taxon>Mermithidae</taxon>
        <taxon>Romanomermis</taxon>
    </lineage>
</organism>
<evidence type="ECO:0000256" key="1">
    <source>
        <dbReference type="SAM" id="Phobius"/>
    </source>
</evidence>
<keyword evidence="2" id="KW-1185">Reference proteome</keyword>
<accession>A0A915KAU9</accession>
<evidence type="ECO:0000313" key="2">
    <source>
        <dbReference type="Proteomes" id="UP000887565"/>
    </source>
</evidence>
<keyword evidence="1" id="KW-1133">Transmembrane helix</keyword>
<reference evidence="3" key="1">
    <citation type="submission" date="2022-11" db="UniProtKB">
        <authorList>
            <consortium name="WormBaseParasite"/>
        </authorList>
    </citation>
    <scope>IDENTIFICATION</scope>
</reference>
<dbReference type="Proteomes" id="UP000887565">
    <property type="component" value="Unplaced"/>
</dbReference>
<keyword evidence="1" id="KW-0812">Transmembrane</keyword>
<evidence type="ECO:0000313" key="3">
    <source>
        <dbReference type="WBParaSite" id="nRc.2.0.1.t35480-RA"/>
    </source>
</evidence>
<dbReference type="WBParaSite" id="nRc.2.0.1.t35480-RA">
    <property type="protein sequence ID" value="nRc.2.0.1.t35480-RA"/>
    <property type="gene ID" value="nRc.2.0.1.g35480"/>
</dbReference>
<proteinExistence type="predicted"/>
<name>A0A915KAU9_ROMCU</name>
<protein>
    <submittedName>
        <fullName evidence="3">Uncharacterized protein</fullName>
    </submittedName>
</protein>
<dbReference type="AlphaFoldDB" id="A0A915KAU9"/>
<sequence>MEESGMLDQKEYAFPTSSSSMYATTSYLAKDEAKTSSITTTMPIPKSQFLVNTSHSGTMSTCPTLRLNLLNPLSTVKQCESTCPQEVDNLFKNCYDKEHNPMPETHQIVSKFMNMFGSMWVVGTSMTSAVLTLSMMPKLFVNQIQCGQDIMLCLSHLMIMFFVFRVDNRVRYFSPRLQF</sequence>